<gene>
    <name evidence="1" type="ORF">M9H77_29143</name>
</gene>
<comment type="caution">
    <text evidence="1">The sequence shown here is derived from an EMBL/GenBank/DDBJ whole genome shotgun (WGS) entry which is preliminary data.</text>
</comment>
<organism evidence="1 2">
    <name type="scientific">Catharanthus roseus</name>
    <name type="common">Madagascar periwinkle</name>
    <name type="synonym">Vinca rosea</name>
    <dbReference type="NCBI Taxonomy" id="4058"/>
    <lineage>
        <taxon>Eukaryota</taxon>
        <taxon>Viridiplantae</taxon>
        <taxon>Streptophyta</taxon>
        <taxon>Embryophyta</taxon>
        <taxon>Tracheophyta</taxon>
        <taxon>Spermatophyta</taxon>
        <taxon>Magnoliopsida</taxon>
        <taxon>eudicotyledons</taxon>
        <taxon>Gunneridae</taxon>
        <taxon>Pentapetalae</taxon>
        <taxon>asterids</taxon>
        <taxon>lamiids</taxon>
        <taxon>Gentianales</taxon>
        <taxon>Apocynaceae</taxon>
        <taxon>Rauvolfioideae</taxon>
        <taxon>Vinceae</taxon>
        <taxon>Catharanthinae</taxon>
        <taxon>Catharanthus</taxon>
    </lineage>
</organism>
<protein>
    <submittedName>
        <fullName evidence="1">Uncharacterized protein</fullName>
    </submittedName>
</protein>
<dbReference type="Proteomes" id="UP001060085">
    <property type="component" value="Linkage Group LG06"/>
</dbReference>
<sequence length="1128" mass="125421">MKNCSDSSHPAPKRQFCDITLHPEKKPRINTFNTASVFIKWIGLPLFCKSTRSQCKSIHLEPYKPYTIGRDFVSCDFLFHDSRVSKTHCQILFDSSSKKICLSDGLFFNFVECNCSSEVRVSLNGVFVNGVRIIKGDVVGLQVGDEVLLVCGDASVANTGIRIGFVVERIVFVEDIVDRSVHKYGEGNVSVGYVIGKPKSEKFDSKAGSLLFMCREILCSNDPIKYIRKCIISGKEKEAKRSRRNGMKKLFRMLTSNVDLPLRCEDHIHEKELSTNKCLTTSGKLVANSCEEAAGASVRITELKSSDGNGKPIEQMNSTSIQHENGTSEEGSILKEETALCKNSEQVQQNTDVGGVLLPAEPMNSTSIQHENGVTENDMSEEGSIMKEETDLCKNSEQVQQNTNVDGVLLPAEPMNSTSIQHENGVTENDMSEEGSIMKEETDLCKNSEQVQQNTNVDGVLLPAEQMNSTSIQRENGVTENDMSEEGSIMKETALCKNSVQVQQNTNGGGVLPPGRKFSLNRLQFMDHGSLEHENVVSLPELFHPVESLVRVFIATFTSDVSWFLSHCKIPSDLPITIACHNAERCWNSSPDKRTSMPYSDFPQLVVVYPPFPEVIAFGKDRKKSGIACHHPKLFMLQREDSLRVVITSANLVESQWLKVTNSVWWQDFPCLSVPDYLSLFLQSSYGDDSEYPKSDFAAQLAGFVASLVVDVPNQAHWILELSKYNFTGALVHLIASVPGIYTPRSPYMADSKYFLSGNHCIPKPPLAKLLGSVEASVVGLSYLFRTSADSNGAKLKKLATFLGKCDENVYGMSEIILRRETDIAADANAISVLLPKPGEFPVKDWVQLGFLPRNIATWVAPLSDSGLFAFSAYVHPKEVLKAALEGNNNKVQLILYVSEGPSFSEISEVIRAEHVVAVCSLVASIQRCVGLWRLQEVLGHYNWPEHLESDFVFGSSSVGSVNAKFLAAFSAATGKRSVQSSETQETDPDWGCWSASQELRKPSIRIIYPTIERVKNASCGILASKYILCFSQKTWERLKSIGILHDAIPHPNERIGFPMHVKVIIYPSADAIWISFRSVSHGLLNIFILHLNMNTKKLSSFNNTFLYIPLQRKWYIEVLQQSEPIVY</sequence>
<reference evidence="2" key="1">
    <citation type="journal article" date="2023" name="Nat. Plants">
        <title>Single-cell RNA sequencing provides a high-resolution roadmap for understanding the multicellular compartmentation of specialized metabolism.</title>
        <authorList>
            <person name="Sun S."/>
            <person name="Shen X."/>
            <person name="Li Y."/>
            <person name="Li Y."/>
            <person name="Wang S."/>
            <person name="Li R."/>
            <person name="Zhang H."/>
            <person name="Shen G."/>
            <person name="Guo B."/>
            <person name="Wei J."/>
            <person name="Xu J."/>
            <person name="St-Pierre B."/>
            <person name="Chen S."/>
            <person name="Sun C."/>
        </authorList>
    </citation>
    <scope>NUCLEOTIDE SEQUENCE [LARGE SCALE GENOMIC DNA]</scope>
</reference>
<keyword evidence="2" id="KW-1185">Reference proteome</keyword>
<accession>A0ACC0AJA9</accession>
<proteinExistence type="predicted"/>
<evidence type="ECO:0000313" key="2">
    <source>
        <dbReference type="Proteomes" id="UP001060085"/>
    </source>
</evidence>
<name>A0ACC0AJA9_CATRO</name>
<evidence type="ECO:0000313" key="1">
    <source>
        <dbReference type="EMBL" id="KAI5660350.1"/>
    </source>
</evidence>
<dbReference type="EMBL" id="CM044706">
    <property type="protein sequence ID" value="KAI5660350.1"/>
    <property type="molecule type" value="Genomic_DNA"/>
</dbReference>